<protein>
    <submittedName>
        <fullName evidence="2">Uncharacterized protein</fullName>
    </submittedName>
</protein>
<reference evidence="2" key="1">
    <citation type="submission" date="2018-02" db="EMBL/GenBank/DDBJ databases">
        <title>Rhizophora mucronata_Transcriptome.</title>
        <authorList>
            <person name="Meera S.P."/>
            <person name="Sreeshan A."/>
            <person name="Augustine A."/>
        </authorList>
    </citation>
    <scope>NUCLEOTIDE SEQUENCE</scope>
    <source>
        <tissue evidence="2">Leaf</tissue>
    </source>
</reference>
<proteinExistence type="predicted"/>
<keyword evidence="1" id="KW-1133">Transmembrane helix</keyword>
<keyword evidence="1" id="KW-0812">Transmembrane</keyword>
<accession>A0A2P2QAK1</accession>
<keyword evidence="1" id="KW-0472">Membrane</keyword>
<name>A0A2P2QAK1_RHIMU</name>
<evidence type="ECO:0000313" key="2">
    <source>
        <dbReference type="EMBL" id="MBX64030.1"/>
    </source>
</evidence>
<dbReference type="EMBL" id="GGEC01083546">
    <property type="protein sequence ID" value="MBX64030.1"/>
    <property type="molecule type" value="Transcribed_RNA"/>
</dbReference>
<feature type="transmembrane region" description="Helical" evidence="1">
    <location>
        <begin position="12"/>
        <end position="29"/>
    </location>
</feature>
<evidence type="ECO:0000256" key="1">
    <source>
        <dbReference type="SAM" id="Phobius"/>
    </source>
</evidence>
<dbReference type="AlphaFoldDB" id="A0A2P2QAK1"/>
<sequence>MGPWRMNGYKKLRWLSLIATLYGLNFRTFL</sequence>
<organism evidence="2">
    <name type="scientific">Rhizophora mucronata</name>
    <name type="common">Asiatic mangrove</name>
    <dbReference type="NCBI Taxonomy" id="61149"/>
    <lineage>
        <taxon>Eukaryota</taxon>
        <taxon>Viridiplantae</taxon>
        <taxon>Streptophyta</taxon>
        <taxon>Embryophyta</taxon>
        <taxon>Tracheophyta</taxon>
        <taxon>Spermatophyta</taxon>
        <taxon>Magnoliopsida</taxon>
        <taxon>eudicotyledons</taxon>
        <taxon>Gunneridae</taxon>
        <taxon>Pentapetalae</taxon>
        <taxon>rosids</taxon>
        <taxon>fabids</taxon>
        <taxon>Malpighiales</taxon>
        <taxon>Rhizophoraceae</taxon>
        <taxon>Rhizophora</taxon>
    </lineage>
</organism>